<accession>A0A0C2K1I8</accession>
<dbReference type="InterPro" id="IPR050275">
    <property type="entry name" value="PGM_Phosphatase"/>
</dbReference>
<sequence>MKTVNIYLLRHGKTLGEPALNGHTDVEVAPLTQQSICRDIRSRFPSVENVVTSPLKRCLEVGQGLTNNNSALTLSIDAAFKEMNFGQFDGVPFDHLTQHWDVLERFWQDPAHHPLPGAEPLDAFYSRVSDGWDALTSQLTQDTLLIAHGGTIRMILARVLGLDWRNPALFSILQIGNQSISHIKITHSEQIYTQVCSIGSPLSIE</sequence>
<dbReference type="GO" id="GO:0016791">
    <property type="term" value="F:phosphatase activity"/>
    <property type="evidence" value="ECO:0007669"/>
    <property type="project" value="TreeGrafter"/>
</dbReference>
<comment type="caution">
    <text evidence="1">The sequence shown here is derived from an EMBL/GenBank/DDBJ whole genome shotgun (WGS) entry which is preliminary data.</text>
</comment>
<dbReference type="RefSeq" id="WP_040986417.1">
    <property type="nucleotide sequence ID" value="NZ_JTKH01000003.1"/>
</dbReference>
<dbReference type="PANTHER" id="PTHR48100:SF1">
    <property type="entry name" value="HISTIDINE PHOSPHATASE FAMILY PROTEIN-RELATED"/>
    <property type="match status" value="1"/>
</dbReference>
<dbReference type="InterPro" id="IPR013078">
    <property type="entry name" value="His_Pase_superF_clade-1"/>
</dbReference>
<evidence type="ECO:0000313" key="2">
    <source>
        <dbReference type="Proteomes" id="UP000031672"/>
    </source>
</evidence>
<dbReference type="Proteomes" id="UP000031672">
    <property type="component" value="Unassembled WGS sequence"/>
</dbReference>
<dbReference type="PANTHER" id="PTHR48100">
    <property type="entry name" value="BROAD-SPECIFICITY PHOSPHATASE YOR283W-RELATED"/>
    <property type="match status" value="1"/>
</dbReference>
<protein>
    <submittedName>
        <fullName evidence="1">Alpha-ribazole phosphatase</fullName>
    </submittedName>
</protein>
<evidence type="ECO:0000313" key="1">
    <source>
        <dbReference type="EMBL" id="KII81767.1"/>
    </source>
</evidence>
<dbReference type="AlphaFoldDB" id="A0A0C2P5R4"/>
<dbReference type="CDD" id="cd07067">
    <property type="entry name" value="HP_PGM_like"/>
    <property type="match status" value="1"/>
</dbReference>
<organism evidence="1 2">
    <name type="scientific">Vibrio renipiscarius</name>
    <dbReference type="NCBI Taxonomy" id="1461322"/>
    <lineage>
        <taxon>Bacteria</taxon>
        <taxon>Pseudomonadati</taxon>
        <taxon>Pseudomonadota</taxon>
        <taxon>Gammaproteobacteria</taxon>
        <taxon>Vibrionales</taxon>
        <taxon>Vibrionaceae</taxon>
        <taxon>Vibrio</taxon>
    </lineage>
</organism>
<reference evidence="1 2" key="1">
    <citation type="submission" date="2014-11" db="EMBL/GenBank/DDBJ databases">
        <title>Draft Genome Sequence of Vibrio piscirenalis strains CECT 8603T and CECT 8604, two marine Gammaproteobacterium isolated from cultured gilthead sea bream (Sparus aurata).</title>
        <authorList>
            <person name="Arahal D.R."/>
            <person name="Rodrigo-Torres L."/>
            <person name="Lucena T."/>
            <person name="Pujalte M.J."/>
        </authorList>
    </citation>
    <scope>NUCLEOTIDE SEQUENCE [LARGE SCALE GENOMIC DNA]</scope>
    <source>
        <strain evidence="1 2">DCR 1-4-2</strain>
    </source>
</reference>
<proteinExistence type="predicted"/>
<dbReference type="EMBL" id="JTKH01000003">
    <property type="protein sequence ID" value="KII81767.1"/>
    <property type="molecule type" value="Genomic_DNA"/>
</dbReference>
<dbReference type="SUPFAM" id="SSF53254">
    <property type="entry name" value="Phosphoglycerate mutase-like"/>
    <property type="match status" value="1"/>
</dbReference>
<dbReference type="InterPro" id="IPR029033">
    <property type="entry name" value="His_PPase_superfam"/>
</dbReference>
<dbReference type="GO" id="GO:0005737">
    <property type="term" value="C:cytoplasm"/>
    <property type="evidence" value="ECO:0007669"/>
    <property type="project" value="TreeGrafter"/>
</dbReference>
<keyword evidence="2" id="KW-1185">Reference proteome</keyword>
<dbReference type="STRING" id="1461322.OJ16_00755"/>
<dbReference type="Gene3D" id="3.40.50.1240">
    <property type="entry name" value="Phosphoglycerate mutase-like"/>
    <property type="match status" value="1"/>
</dbReference>
<dbReference type="SMART" id="SM00855">
    <property type="entry name" value="PGAM"/>
    <property type="match status" value="1"/>
</dbReference>
<dbReference type="Pfam" id="PF00300">
    <property type="entry name" value="His_Phos_1"/>
    <property type="match status" value="1"/>
</dbReference>
<dbReference type="OrthoDB" id="9783269at2"/>
<gene>
    <name evidence="1" type="ORF">OJ16_00755</name>
</gene>
<accession>A0A0C2P5R4</accession>
<name>A0A0C2P5R4_9VIBR</name>